<comment type="caution">
    <text evidence="2">The sequence shown here is derived from an EMBL/GenBank/DDBJ whole genome shotgun (WGS) entry which is preliminary data.</text>
</comment>
<evidence type="ECO:0000313" key="3">
    <source>
        <dbReference type="Proteomes" id="UP000252254"/>
    </source>
</evidence>
<feature type="domain" description="HTH cro/C1-type" evidence="1">
    <location>
        <begin position="12"/>
        <end position="43"/>
    </location>
</feature>
<gene>
    <name evidence="2" type="ORF">DES48_1214</name>
</gene>
<dbReference type="InterPro" id="IPR001387">
    <property type="entry name" value="Cro/C1-type_HTH"/>
</dbReference>
<dbReference type="EMBL" id="QNRI01000021">
    <property type="protein sequence ID" value="RBO91126.1"/>
    <property type="molecule type" value="Genomic_DNA"/>
</dbReference>
<evidence type="ECO:0000313" key="2">
    <source>
        <dbReference type="EMBL" id="RBO91126.1"/>
    </source>
</evidence>
<dbReference type="GO" id="GO:0003677">
    <property type="term" value="F:DNA binding"/>
    <property type="evidence" value="ECO:0007669"/>
    <property type="project" value="InterPro"/>
</dbReference>
<name>A0A366DM49_9BACI</name>
<dbReference type="Gene3D" id="1.10.260.40">
    <property type="entry name" value="lambda repressor-like DNA-binding domains"/>
    <property type="match status" value="1"/>
</dbReference>
<dbReference type="Proteomes" id="UP000252254">
    <property type="component" value="Unassembled WGS sequence"/>
</dbReference>
<keyword evidence="3" id="KW-1185">Reference proteome</keyword>
<sequence length="98" mass="11069">MKIDLANEPHLLKHTRKRKKLTQERMAEIMHIPQSTISKLENGLMELGSKDFFKWMRKTDSQDILLALSLNIDPTVATDLISNLMQSGLLGLILGGLL</sequence>
<reference evidence="2 3" key="1">
    <citation type="submission" date="2018-06" db="EMBL/GenBank/DDBJ databases">
        <title>Genomic Encyclopedia of Type Strains, Phase IV (KMG-IV): sequencing the most valuable type-strain genomes for metagenomic binning, comparative biology and taxonomic classification.</title>
        <authorList>
            <person name="Goeker M."/>
        </authorList>
    </citation>
    <scope>NUCLEOTIDE SEQUENCE [LARGE SCALE GENOMIC DNA]</scope>
    <source>
        <strain evidence="2 3">DSM 15140</strain>
    </source>
</reference>
<dbReference type="PROSITE" id="PS50943">
    <property type="entry name" value="HTH_CROC1"/>
    <property type="match status" value="1"/>
</dbReference>
<evidence type="ECO:0000259" key="1">
    <source>
        <dbReference type="PROSITE" id="PS50943"/>
    </source>
</evidence>
<accession>A0A366DM49</accession>
<dbReference type="SUPFAM" id="SSF47413">
    <property type="entry name" value="lambda repressor-like DNA-binding domains"/>
    <property type="match status" value="1"/>
</dbReference>
<dbReference type="CDD" id="cd00093">
    <property type="entry name" value="HTH_XRE"/>
    <property type="match status" value="1"/>
</dbReference>
<dbReference type="InterPro" id="IPR010982">
    <property type="entry name" value="Lambda_DNA-bd_dom_sf"/>
</dbReference>
<dbReference type="SMART" id="SM00530">
    <property type="entry name" value="HTH_XRE"/>
    <property type="match status" value="1"/>
</dbReference>
<dbReference type="AlphaFoldDB" id="A0A366DM49"/>
<dbReference type="STRING" id="200904.GCA_900168775_02168"/>
<dbReference type="Pfam" id="PF01381">
    <property type="entry name" value="HTH_3"/>
    <property type="match status" value="1"/>
</dbReference>
<organism evidence="2 3">
    <name type="scientific">Paraliobacillus ryukyuensis</name>
    <dbReference type="NCBI Taxonomy" id="200904"/>
    <lineage>
        <taxon>Bacteria</taxon>
        <taxon>Bacillati</taxon>
        <taxon>Bacillota</taxon>
        <taxon>Bacilli</taxon>
        <taxon>Bacillales</taxon>
        <taxon>Bacillaceae</taxon>
        <taxon>Paraliobacillus</taxon>
    </lineage>
</organism>
<dbReference type="RefSeq" id="WP_170126253.1">
    <property type="nucleotide sequence ID" value="NZ_BAABQN010000022.1"/>
</dbReference>
<protein>
    <submittedName>
        <fullName evidence="2">Helix-turn-helix protein</fullName>
    </submittedName>
</protein>
<proteinExistence type="predicted"/>